<feature type="signal peptide" evidence="4">
    <location>
        <begin position="1"/>
        <end position="27"/>
    </location>
</feature>
<dbReference type="InterPro" id="IPR006143">
    <property type="entry name" value="RND_pump_MFP"/>
</dbReference>
<protein>
    <submittedName>
        <fullName evidence="9">Efflux RND transporter periplasmic adaptor subunit</fullName>
    </submittedName>
</protein>
<evidence type="ECO:0000256" key="4">
    <source>
        <dbReference type="SAM" id="SignalP"/>
    </source>
</evidence>
<dbReference type="RefSeq" id="WP_140886821.1">
    <property type="nucleotide sequence ID" value="NZ_RCZP01000050.1"/>
</dbReference>
<dbReference type="Gene3D" id="2.40.420.20">
    <property type="match status" value="1"/>
</dbReference>
<dbReference type="GO" id="GO:0005886">
    <property type="term" value="C:plasma membrane"/>
    <property type="evidence" value="ECO:0007669"/>
    <property type="project" value="TreeGrafter"/>
</dbReference>
<evidence type="ECO:0000259" key="8">
    <source>
        <dbReference type="Pfam" id="PF25967"/>
    </source>
</evidence>
<dbReference type="InterPro" id="IPR058626">
    <property type="entry name" value="MdtA-like_b-barrel"/>
</dbReference>
<dbReference type="OrthoDB" id="9816569at2"/>
<dbReference type="Proteomes" id="UP000317078">
    <property type="component" value="Unassembled WGS sequence"/>
</dbReference>
<dbReference type="PANTHER" id="PTHR30158">
    <property type="entry name" value="ACRA/E-RELATED COMPONENT OF DRUG EFFLUX TRANSPORTER"/>
    <property type="match status" value="1"/>
</dbReference>
<dbReference type="Gene3D" id="2.40.50.100">
    <property type="match status" value="1"/>
</dbReference>
<evidence type="ECO:0000256" key="2">
    <source>
        <dbReference type="ARBA" id="ARBA00009477"/>
    </source>
</evidence>
<dbReference type="GO" id="GO:0022857">
    <property type="term" value="F:transmembrane transporter activity"/>
    <property type="evidence" value="ECO:0007669"/>
    <property type="project" value="InterPro"/>
</dbReference>
<feature type="domain" description="Multidrug resistance protein MdtA-like C-terminal permuted SH3" evidence="8">
    <location>
        <begin position="293"/>
        <end position="352"/>
    </location>
</feature>
<keyword evidence="4" id="KW-0732">Signal</keyword>
<dbReference type="Gene3D" id="1.10.287.470">
    <property type="entry name" value="Helix hairpin bin"/>
    <property type="match status" value="1"/>
</dbReference>
<evidence type="ECO:0000256" key="1">
    <source>
        <dbReference type="ARBA" id="ARBA00004196"/>
    </source>
</evidence>
<feature type="domain" description="Multidrug resistance protein MdtA-like beta-barrel" evidence="7">
    <location>
        <begin position="204"/>
        <end position="290"/>
    </location>
</feature>
<accession>A0A502F5P0</accession>
<dbReference type="InterPro" id="IPR058625">
    <property type="entry name" value="MdtA-like_BSH"/>
</dbReference>
<evidence type="ECO:0000313" key="10">
    <source>
        <dbReference type="Proteomes" id="UP000317078"/>
    </source>
</evidence>
<gene>
    <name evidence="9" type="ORF">EAH89_26950</name>
</gene>
<comment type="subcellular location">
    <subcellularLocation>
        <location evidence="1">Cell envelope</location>
    </subcellularLocation>
</comment>
<sequence>MPTPLRKGLAPLALALALPLLPLPLAAQPAPPAVTVSEPLRRNVTEWEEHVARLEPSARVELRPRVSGQVDRVHFRDGQVVRAGQVLFTIDRAPFDIAVESAQAELARAEAKLELARQEIDRTASLVRDRFAPQAQLDTRRAAQRDAEAGIADARARLRQAELERSWTEVRAPQSGRISDRRVDAGNLVQAGATLLTTIVALDPIYATFDLSEADYLRFARRGASAEGSAAEPVRLRLADEAEFGREGRLDFLDTALDGRSGTIRARATVANPDLFLTPGTFARLRLRAGEGDVLLVPDAAVAADQAARVVMTVAADGTVVAKPVTLGPVVDGLRVVRGGLLPEDHVIVAGLHLARPGTRVTAERRPAAPPRLADAR</sequence>
<evidence type="ECO:0000259" key="7">
    <source>
        <dbReference type="Pfam" id="PF25944"/>
    </source>
</evidence>
<dbReference type="Pfam" id="PF25967">
    <property type="entry name" value="RND-MFP_C"/>
    <property type="match status" value="1"/>
</dbReference>
<comment type="caution">
    <text evidence="9">The sequence shown here is derived from an EMBL/GenBank/DDBJ whole genome shotgun (WGS) entry which is preliminary data.</text>
</comment>
<organism evidence="9 10">
    <name type="scientific">Muricoccus nepalensis</name>
    <dbReference type="NCBI Taxonomy" id="1854500"/>
    <lineage>
        <taxon>Bacteria</taxon>
        <taxon>Pseudomonadati</taxon>
        <taxon>Pseudomonadota</taxon>
        <taxon>Alphaproteobacteria</taxon>
        <taxon>Acetobacterales</taxon>
        <taxon>Roseomonadaceae</taxon>
        <taxon>Muricoccus</taxon>
    </lineage>
</organism>
<proteinExistence type="inferred from homology"/>
<dbReference type="SUPFAM" id="SSF111369">
    <property type="entry name" value="HlyD-like secretion proteins"/>
    <property type="match status" value="1"/>
</dbReference>
<keyword evidence="10" id="KW-1185">Reference proteome</keyword>
<dbReference type="Pfam" id="PF25944">
    <property type="entry name" value="Beta-barrel_RND"/>
    <property type="match status" value="1"/>
</dbReference>
<feature type="domain" description="Multidrug resistance protein MdtA-like barrel-sandwich hybrid" evidence="6">
    <location>
        <begin position="59"/>
        <end position="196"/>
    </location>
</feature>
<dbReference type="NCBIfam" id="TIGR01730">
    <property type="entry name" value="RND_mfp"/>
    <property type="match status" value="1"/>
</dbReference>
<dbReference type="PANTHER" id="PTHR30158:SF24">
    <property type="entry name" value="HLYD FAMILY SECRETION PROTEIN"/>
    <property type="match status" value="1"/>
</dbReference>
<reference evidence="9 10" key="1">
    <citation type="journal article" date="2019" name="Environ. Microbiol.">
        <title>Species interactions and distinct microbial communities in high Arctic permafrost affected cryosols are associated with the CH4 and CO2 gas fluxes.</title>
        <authorList>
            <person name="Altshuler I."/>
            <person name="Hamel J."/>
            <person name="Turney S."/>
            <person name="Magnuson E."/>
            <person name="Levesque R."/>
            <person name="Greer C."/>
            <person name="Whyte L.G."/>
        </authorList>
    </citation>
    <scope>NUCLEOTIDE SEQUENCE [LARGE SCALE GENOMIC DNA]</scope>
    <source>
        <strain evidence="9 10">S9.3B</strain>
    </source>
</reference>
<comment type="similarity">
    <text evidence="2">Belongs to the membrane fusion protein (MFP) (TC 8.A.1) family.</text>
</comment>
<evidence type="ECO:0000259" key="6">
    <source>
        <dbReference type="Pfam" id="PF25917"/>
    </source>
</evidence>
<feature type="chain" id="PRO_5021504751" evidence="4">
    <location>
        <begin position="28"/>
        <end position="377"/>
    </location>
</feature>
<dbReference type="Pfam" id="PF25876">
    <property type="entry name" value="HH_MFP_RND"/>
    <property type="match status" value="1"/>
</dbReference>
<dbReference type="GO" id="GO:0030313">
    <property type="term" value="C:cell envelope"/>
    <property type="evidence" value="ECO:0007669"/>
    <property type="project" value="UniProtKB-SubCell"/>
</dbReference>
<name>A0A502F5P0_9PROT</name>
<evidence type="ECO:0000256" key="3">
    <source>
        <dbReference type="SAM" id="Coils"/>
    </source>
</evidence>
<dbReference type="Pfam" id="PF25917">
    <property type="entry name" value="BSH_RND"/>
    <property type="match status" value="1"/>
</dbReference>
<dbReference type="InterPro" id="IPR058627">
    <property type="entry name" value="MdtA-like_C"/>
</dbReference>
<feature type="domain" description="Multidrug resistance protein MdtA-like alpha-helical hairpin" evidence="5">
    <location>
        <begin position="100"/>
        <end position="168"/>
    </location>
</feature>
<dbReference type="InterPro" id="IPR058624">
    <property type="entry name" value="MdtA-like_HH"/>
</dbReference>
<dbReference type="AlphaFoldDB" id="A0A502F5P0"/>
<keyword evidence="3" id="KW-0175">Coiled coil</keyword>
<evidence type="ECO:0000313" key="9">
    <source>
        <dbReference type="EMBL" id="TPG44842.1"/>
    </source>
</evidence>
<dbReference type="EMBL" id="RCZP01000050">
    <property type="protein sequence ID" value="TPG44842.1"/>
    <property type="molecule type" value="Genomic_DNA"/>
</dbReference>
<feature type="coiled-coil region" evidence="3">
    <location>
        <begin position="99"/>
        <end position="164"/>
    </location>
</feature>
<evidence type="ECO:0000259" key="5">
    <source>
        <dbReference type="Pfam" id="PF25876"/>
    </source>
</evidence>
<dbReference type="Gene3D" id="2.40.30.170">
    <property type="match status" value="1"/>
</dbReference>
<dbReference type="GO" id="GO:0046677">
    <property type="term" value="P:response to antibiotic"/>
    <property type="evidence" value="ECO:0007669"/>
    <property type="project" value="TreeGrafter"/>
</dbReference>